<evidence type="ECO:0000256" key="1">
    <source>
        <dbReference type="SAM" id="MobiDB-lite"/>
    </source>
</evidence>
<keyword evidence="4" id="KW-1185">Reference proteome</keyword>
<proteinExistence type="predicted"/>
<accession>A0A9R1WNH5</accession>
<protein>
    <recommendedName>
        <fullName evidence="2">HAT C-terminal dimerisation domain-containing protein</fullName>
    </recommendedName>
</protein>
<feature type="domain" description="HAT C-terminal dimerisation" evidence="2">
    <location>
        <begin position="33"/>
        <end position="91"/>
    </location>
</feature>
<evidence type="ECO:0000313" key="4">
    <source>
        <dbReference type="Proteomes" id="UP000235145"/>
    </source>
</evidence>
<evidence type="ECO:0000259" key="2">
    <source>
        <dbReference type="Pfam" id="PF05699"/>
    </source>
</evidence>
<dbReference type="SUPFAM" id="SSF53098">
    <property type="entry name" value="Ribonuclease H-like"/>
    <property type="match status" value="1"/>
</dbReference>
<dbReference type="Pfam" id="PF05699">
    <property type="entry name" value="Dimer_Tnp_hAT"/>
    <property type="match status" value="1"/>
</dbReference>
<dbReference type="AlphaFoldDB" id="A0A9R1WNH5"/>
<comment type="caution">
    <text evidence="3">The sequence shown here is derived from an EMBL/GenBank/DDBJ whole genome shotgun (WGS) entry which is preliminary data.</text>
</comment>
<reference evidence="3 4" key="1">
    <citation type="journal article" date="2017" name="Nat. Commun.">
        <title>Genome assembly with in vitro proximity ligation data and whole-genome triplication in lettuce.</title>
        <authorList>
            <person name="Reyes-Chin-Wo S."/>
            <person name="Wang Z."/>
            <person name="Yang X."/>
            <person name="Kozik A."/>
            <person name="Arikit S."/>
            <person name="Song C."/>
            <person name="Xia L."/>
            <person name="Froenicke L."/>
            <person name="Lavelle D.O."/>
            <person name="Truco M.J."/>
            <person name="Xia R."/>
            <person name="Zhu S."/>
            <person name="Xu C."/>
            <person name="Xu H."/>
            <person name="Xu X."/>
            <person name="Cox K."/>
            <person name="Korf I."/>
            <person name="Meyers B.C."/>
            <person name="Michelmore R.W."/>
        </authorList>
    </citation>
    <scope>NUCLEOTIDE SEQUENCE [LARGE SCALE GENOMIC DNA]</scope>
    <source>
        <strain evidence="4">cv. Salinas</strain>
        <tissue evidence="3">Seedlings</tissue>
    </source>
</reference>
<evidence type="ECO:0000313" key="3">
    <source>
        <dbReference type="EMBL" id="KAJ0228575.1"/>
    </source>
</evidence>
<dbReference type="GO" id="GO:0046983">
    <property type="term" value="F:protein dimerization activity"/>
    <property type="evidence" value="ECO:0007669"/>
    <property type="project" value="InterPro"/>
</dbReference>
<name>A0A9R1WNH5_LACSA</name>
<organism evidence="3 4">
    <name type="scientific">Lactuca sativa</name>
    <name type="common">Garden lettuce</name>
    <dbReference type="NCBI Taxonomy" id="4236"/>
    <lineage>
        <taxon>Eukaryota</taxon>
        <taxon>Viridiplantae</taxon>
        <taxon>Streptophyta</taxon>
        <taxon>Embryophyta</taxon>
        <taxon>Tracheophyta</taxon>
        <taxon>Spermatophyta</taxon>
        <taxon>Magnoliopsida</taxon>
        <taxon>eudicotyledons</taxon>
        <taxon>Gunneridae</taxon>
        <taxon>Pentapetalae</taxon>
        <taxon>asterids</taxon>
        <taxon>campanulids</taxon>
        <taxon>Asterales</taxon>
        <taxon>Asteraceae</taxon>
        <taxon>Cichorioideae</taxon>
        <taxon>Cichorieae</taxon>
        <taxon>Lactucinae</taxon>
        <taxon>Lactuca</taxon>
    </lineage>
</organism>
<dbReference type="InterPro" id="IPR012337">
    <property type="entry name" value="RNaseH-like_sf"/>
</dbReference>
<dbReference type="EMBL" id="NBSK02000001">
    <property type="protein sequence ID" value="KAJ0228575.1"/>
    <property type="molecule type" value="Genomic_DNA"/>
</dbReference>
<dbReference type="Proteomes" id="UP000235145">
    <property type="component" value="Unassembled WGS sequence"/>
</dbReference>
<sequence length="117" mass="13383">MYVNDERAKSLGNVSNKTSKPEKRGQVIIFTATWWGLFGGTTPHLTKIAMRILSLTSSSAGCERNWSTFEGVMLIYWKKKQKRKDRNMEVLLANDPLSAQEWIADVDEVDPEMVNEF</sequence>
<gene>
    <name evidence="3" type="ORF">LSAT_V11C100039130</name>
</gene>
<dbReference type="InterPro" id="IPR008906">
    <property type="entry name" value="HATC_C_dom"/>
</dbReference>
<feature type="region of interest" description="Disordered" evidence="1">
    <location>
        <begin position="1"/>
        <end position="22"/>
    </location>
</feature>